<dbReference type="SUPFAM" id="SSF51197">
    <property type="entry name" value="Clavaminate synthase-like"/>
    <property type="match status" value="1"/>
</dbReference>
<evidence type="ECO:0000256" key="4">
    <source>
        <dbReference type="ARBA" id="ARBA00023004"/>
    </source>
</evidence>
<name>A0A815SKK7_9BILA</name>
<reference evidence="7" key="1">
    <citation type="submission" date="2021-02" db="EMBL/GenBank/DDBJ databases">
        <authorList>
            <person name="Nowell W R."/>
        </authorList>
    </citation>
    <scope>NUCLEOTIDE SEQUENCE</scope>
</reference>
<evidence type="ECO:0000256" key="2">
    <source>
        <dbReference type="ARBA" id="ARBA00022723"/>
    </source>
</evidence>
<accession>A0A815SKK7</accession>
<dbReference type="AlphaFoldDB" id="A0A815SKK7"/>
<keyword evidence="3" id="KW-0560">Oxidoreductase</keyword>
<keyword evidence="2" id="KW-0479">Metal-binding</keyword>
<comment type="caution">
    <text evidence="7">The sequence shown here is derived from an EMBL/GenBank/DDBJ whole genome shotgun (WGS) entry which is preliminary data.</text>
</comment>
<feature type="domain" description="Isopenicillin N synthase-like Fe(2+) 2OG dioxygenase" evidence="5">
    <location>
        <begin position="58"/>
        <end position="100"/>
    </location>
</feature>
<evidence type="ECO:0000313" key="8">
    <source>
        <dbReference type="Proteomes" id="UP000663832"/>
    </source>
</evidence>
<evidence type="ECO:0000256" key="1">
    <source>
        <dbReference type="ARBA" id="ARBA00008056"/>
    </source>
</evidence>
<dbReference type="InterPro" id="IPR027443">
    <property type="entry name" value="IPNS-like_sf"/>
</dbReference>
<dbReference type="Proteomes" id="UP000663832">
    <property type="component" value="Unassembled WGS sequence"/>
</dbReference>
<dbReference type="EMBL" id="CAJNOI010000483">
    <property type="protein sequence ID" value="CAF1290539.1"/>
    <property type="molecule type" value="Genomic_DNA"/>
</dbReference>
<dbReference type="EMBL" id="CAJNOM010000543">
    <property type="protein sequence ID" value="CAF1493157.1"/>
    <property type="molecule type" value="Genomic_DNA"/>
</dbReference>
<dbReference type="OrthoDB" id="288590at2759"/>
<dbReference type="PANTHER" id="PTHR10209">
    <property type="entry name" value="OXIDOREDUCTASE, 2OG-FE II OXYGENASE FAMILY PROTEIN"/>
    <property type="match status" value="1"/>
</dbReference>
<organism evidence="7 8">
    <name type="scientific">Adineta steineri</name>
    <dbReference type="NCBI Taxonomy" id="433720"/>
    <lineage>
        <taxon>Eukaryota</taxon>
        <taxon>Metazoa</taxon>
        <taxon>Spiralia</taxon>
        <taxon>Gnathifera</taxon>
        <taxon>Rotifera</taxon>
        <taxon>Eurotatoria</taxon>
        <taxon>Bdelloidea</taxon>
        <taxon>Adinetida</taxon>
        <taxon>Adinetidae</taxon>
        <taxon>Adineta</taxon>
    </lineage>
</organism>
<sequence length="102" mass="12084">MSSIWLNYYSQYQQLSQHLYKLFALALNLDEHLFDNKINEHHCALCSLFYPSLLSSLPQNQYRSSTHTDYGSFTILKEDSIYGLQIQNRFNGKWIDVPFIEK</sequence>
<dbReference type="Proteomes" id="UP000663877">
    <property type="component" value="Unassembled WGS sequence"/>
</dbReference>
<dbReference type="Gene3D" id="2.60.120.330">
    <property type="entry name" value="B-lactam Antibiotic, Isopenicillin N Synthase, Chain"/>
    <property type="match status" value="1"/>
</dbReference>
<keyword evidence="8" id="KW-1185">Reference proteome</keyword>
<evidence type="ECO:0000256" key="3">
    <source>
        <dbReference type="ARBA" id="ARBA00023002"/>
    </source>
</evidence>
<dbReference type="InterPro" id="IPR044861">
    <property type="entry name" value="IPNS-like_FE2OG_OXY"/>
</dbReference>
<dbReference type="PANTHER" id="PTHR10209:SF881">
    <property type="entry name" value="FI07970P-RELATED"/>
    <property type="match status" value="1"/>
</dbReference>
<proteinExistence type="inferred from homology"/>
<evidence type="ECO:0000259" key="5">
    <source>
        <dbReference type="Pfam" id="PF03171"/>
    </source>
</evidence>
<dbReference type="Pfam" id="PF03171">
    <property type="entry name" value="2OG-FeII_Oxy"/>
    <property type="match status" value="1"/>
</dbReference>
<evidence type="ECO:0000313" key="7">
    <source>
        <dbReference type="EMBL" id="CAF1493157.1"/>
    </source>
</evidence>
<evidence type="ECO:0000313" key="6">
    <source>
        <dbReference type="EMBL" id="CAF1290539.1"/>
    </source>
</evidence>
<dbReference type="GO" id="GO:0046872">
    <property type="term" value="F:metal ion binding"/>
    <property type="evidence" value="ECO:0007669"/>
    <property type="project" value="UniProtKB-KW"/>
</dbReference>
<protein>
    <recommendedName>
        <fullName evidence="5">Isopenicillin N synthase-like Fe(2+) 2OG dioxygenase domain-containing protein</fullName>
    </recommendedName>
</protein>
<gene>
    <name evidence="6" type="ORF">BJG266_LOCUS31721</name>
    <name evidence="7" type="ORF">QVE165_LOCUS43011</name>
</gene>
<keyword evidence="4" id="KW-0408">Iron</keyword>
<comment type="similarity">
    <text evidence="1">Belongs to the iron/ascorbate-dependent oxidoreductase family.</text>
</comment>
<dbReference type="GO" id="GO:0016491">
    <property type="term" value="F:oxidoreductase activity"/>
    <property type="evidence" value="ECO:0007669"/>
    <property type="project" value="UniProtKB-KW"/>
</dbReference>